<reference evidence="1 2" key="1">
    <citation type="submission" date="2016-04" db="EMBL/GenBank/DDBJ databases">
        <title>Genome analyses suggest a sexual origin of heterokaryosis in a supposedly ancient asexual fungus.</title>
        <authorList>
            <person name="Ropars J."/>
            <person name="Sedzielewska K."/>
            <person name="Noel J."/>
            <person name="Charron P."/>
            <person name="Farinelli L."/>
            <person name="Marton T."/>
            <person name="Kruger M."/>
            <person name="Pelin A."/>
            <person name="Brachmann A."/>
            <person name="Corradi N."/>
        </authorList>
    </citation>
    <scope>NUCLEOTIDE SEQUENCE [LARGE SCALE GENOMIC DNA]</scope>
    <source>
        <strain evidence="1 2">C2</strain>
    </source>
</reference>
<name>A0A2N1NLG9_9GLOM</name>
<accession>A0A2N1NLG9</accession>
<dbReference type="EMBL" id="LLXL01000287">
    <property type="protein sequence ID" value="PKK74700.1"/>
    <property type="molecule type" value="Genomic_DNA"/>
</dbReference>
<evidence type="ECO:0000313" key="2">
    <source>
        <dbReference type="Proteomes" id="UP000233469"/>
    </source>
</evidence>
<evidence type="ECO:0000313" key="1">
    <source>
        <dbReference type="EMBL" id="PKK74700.1"/>
    </source>
</evidence>
<reference evidence="1 2" key="2">
    <citation type="submission" date="2017-10" db="EMBL/GenBank/DDBJ databases">
        <title>Extensive intraspecific genome diversity in a model arbuscular mycorrhizal fungus.</title>
        <authorList>
            <person name="Chen E.C.H."/>
            <person name="Morin E."/>
            <person name="Baudet D."/>
            <person name="Noel J."/>
            <person name="Ndikumana S."/>
            <person name="Charron P."/>
            <person name="St-Onge C."/>
            <person name="Giorgi J."/>
            <person name="Grigoriev I.V."/>
            <person name="Roux C."/>
            <person name="Martin F.M."/>
            <person name="Corradi N."/>
        </authorList>
    </citation>
    <scope>NUCLEOTIDE SEQUENCE [LARGE SCALE GENOMIC DNA]</scope>
    <source>
        <strain evidence="1 2">C2</strain>
    </source>
</reference>
<comment type="caution">
    <text evidence="1">The sequence shown here is derived from an EMBL/GenBank/DDBJ whole genome shotgun (WGS) entry which is preliminary data.</text>
</comment>
<dbReference type="Proteomes" id="UP000233469">
    <property type="component" value="Unassembled WGS sequence"/>
</dbReference>
<proteinExistence type="predicted"/>
<dbReference type="VEuPathDB" id="FungiDB:RhiirFUN_014237"/>
<sequence length="397" mass="45719">MDEKVDNRFHETLHGTRNCNSVWSNRQNGGLTLHSPDINHNSLERNLSIMVVLCDKSTSKFQEIKLPSPENISSQKTGFPIQQDDFDGIEYRGYFNHNKYNNFNKKLTKEETSQTENKDNKINGEDYIPKQQIGSGIENENSQSIKRVPFGCCPNTERVRIMQASLGKLCRDYGLDSTPWTQFPKKSCKLVLPDDINGDSDDQTSMSQMQMDSKDDEMLEVLTDPKNSLILVEMIACESDICRVSSSIGFEIKIKVPLENLIIYIKRVKEYGFNHIIIIGELYCVILFLDCYGRLFEWDHMQYLLFPLGDYLKKDFQINPAIAWKAAGEFVFEIKTREDLPGKHNIHSLTKKNKKKKITKDPITDITSDRFLLSLSNKCFRAGGVKFLIMEVLYSYL</sequence>
<gene>
    <name evidence="1" type="ORF">RhiirC2_774468</name>
</gene>
<dbReference type="VEuPathDB" id="FungiDB:FUN_012913"/>
<protein>
    <submittedName>
        <fullName evidence="1">Uncharacterized protein</fullName>
    </submittedName>
</protein>
<organism evidence="1 2">
    <name type="scientific">Rhizophagus irregularis</name>
    <dbReference type="NCBI Taxonomy" id="588596"/>
    <lineage>
        <taxon>Eukaryota</taxon>
        <taxon>Fungi</taxon>
        <taxon>Fungi incertae sedis</taxon>
        <taxon>Mucoromycota</taxon>
        <taxon>Glomeromycotina</taxon>
        <taxon>Glomeromycetes</taxon>
        <taxon>Glomerales</taxon>
        <taxon>Glomeraceae</taxon>
        <taxon>Rhizophagus</taxon>
    </lineage>
</organism>
<dbReference type="AlphaFoldDB" id="A0A2N1NLG9"/>
<dbReference type="VEuPathDB" id="FungiDB:RhiirA1_542639"/>